<feature type="transmembrane region" description="Helical" evidence="1">
    <location>
        <begin position="12"/>
        <end position="37"/>
    </location>
</feature>
<reference evidence="2" key="1">
    <citation type="thesis" date="2020" institute="ProQuest LLC" country="789 East Eisenhower Parkway, Ann Arbor, MI, USA">
        <title>Comparative Genomics and Chromosome Evolution.</title>
        <authorList>
            <person name="Mudd A.B."/>
        </authorList>
    </citation>
    <scope>NUCLEOTIDE SEQUENCE</scope>
    <source>
        <strain evidence="2">Female2</strain>
        <tissue evidence="2">Blood</tissue>
    </source>
</reference>
<dbReference type="Proteomes" id="UP000812440">
    <property type="component" value="Chromosome 8_10"/>
</dbReference>
<dbReference type="PANTHER" id="PTHR28613">
    <property type="entry name" value="SI:CH211-232M10.4-RELATED"/>
    <property type="match status" value="1"/>
</dbReference>
<proteinExistence type="predicted"/>
<gene>
    <name evidence="2" type="ORF">GDO86_013786</name>
</gene>
<keyword evidence="1" id="KW-1133">Transmembrane helix</keyword>
<keyword evidence="1" id="KW-0472">Membrane</keyword>
<dbReference type="PANTHER" id="PTHR28613:SF8">
    <property type="entry name" value="LCCL DOMAIN-CONTAINING PROTEIN"/>
    <property type="match status" value="1"/>
</dbReference>
<dbReference type="EMBL" id="JAACNH010000003">
    <property type="protein sequence ID" value="KAG8446044.1"/>
    <property type="molecule type" value="Genomic_DNA"/>
</dbReference>
<keyword evidence="3" id="KW-1185">Reference proteome</keyword>
<organism evidence="2 3">
    <name type="scientific">Hymenochirus boettgeri</name>
    <name type="common">Congo dwarf clawed frog</name>
    <dbReference type="NCBI Taxonomy" id="247094"/>
    <lineage>
        <taxon>Eukaryota</taxon>
        <taxon>Metazoa</taxon>
        <taxon>Chordata</taxon>
        <taxon>Craniata</taxon>
        <taxon>Vertebrata</taxon>
        <taxon>Euteleostomi</taxon>
        <taxon>Amphibia</taxon>
        <taxon>Batrachia</taxon>
        <taxon>Anura</taxon>
        <taxon>Pipoidea</taxon>
        <taxon>Pipidae</taxon>
        <taxon>Pipinae</taxon>
        <taxon>Hymenochirus</taxon>
    </lineage>
</organism>
<dbReference type="OrthoDB" id="9047238at2759"/>
<accession>A0A8T2JRF4</accession>
<evidence type="ECO:0008006" key="4">
    <source>
        <dbReference type="Google" id="ProtNLM"/>
    </source>
</evidence>
<dbReference type="Pfam" id="PF15125">
    <property type="entry name" value="TMEM238"/>
    <property type="match status" value="1"/>
</dbReference>
<feature type="transmembrane region" description="Helical" evidence="1">
    <location>
        <begin position="43"/>
        <end position="61"/>
    </location>
</feature>
<keyword evidence="1" id="KW-0812">Transmembrane</keyword>
<comment type="caution">
    <text evidence="2">The sequence shown here is derived from an EMBL/GenBank/DDBJ whole genome shotgun (WGS) entry which is preliminary data.</text>
</comment>
<sequence length="76" mass="8612">MKRSKIVGRCYLLFVIAIIFDLVGIILLLIGICANLAAWDFYIYTGATVIALSLVFWMLWYTGNVEISYKELGLAF</sequence>
<evidence type="ECO:0000256" key="1">
    <source>
        <dbReference type="SAM" id="Phobius"/>
    </source>
</evidence>
<evidence type="ECO:0000313" key="3">
    <source>
        <dbReference type="Proteomes" id="UP000812440"/>
    </source>
</evidence>
<protein>
    <recommendedName>
        <fullName evidence="4">Transmembrane protein 238</fullName>
    </recommendedName>
</protein>
<dbReference type="InterPro" id="IPR029365">
    <property type="entry name" value="TMEM238"/>
</dbReference>
<name>A0A8T2JRF4_9PIPI</name>
<evidence type="ECO:0000313" key="2">
    <source>
        <dbReference type="EMBL" id="KAG8446044.1"/>
    </source>
</evidence>
<dbReference type="AlphaFoldDB" id="A0A8T2JRF4"/>